<dbReference type="NCBIfam" id="TIGR00205">
    <property type="entry name" value="fliE"/>
    <property type="match status" value="1"/>
</dbReference>
<protein>
    <recommendedName>
        <fullName evidence="4 5">Flagellar hook-basal body complex protein FliE</fullName>
    </recommendedName>
</protein>
<reference evidence="7" key="1">
    <citation type="journal article" date="2019" name="Int. J. Syst. Evol. Microbiol.">
        <title>The Global Catalogue of Microorganisms (GCM) 10K type strain sequencing project: providing services to taxonomists for standard genome sequencing and annotation.</title>
        <authorList>
            <consortium name="The Broad Institute Genomics Platform"/>
            <consortium name="The Broad Institute Genome Sequencing Center for Infectious Disease"/>
            <person name="Wu L."/>
            <person name="Ma J."/>
        </authorList>
    </citation>
    <scope>NUCLEOTIDE SEQUENCE [LARGE SCALE GENOMIC DNA]</scope>
    <source>
        <strain evidence="7">CGMCC 1.14993</strain>
    </source>
</reference>
<name>A0A8J3AGW1_9BACI</name>
<dbReference type="GO" id="GO:0003774">
    <property type="term" value="F:cytoskeletal motor activity"/>
    <property type="evidence" value="ECO:0007669"/>
    <property type="project" value="InterPro"/>
</dbReference>
<keyword evidence="6" id="KW-0969">Cilium</keyword>
<keyword evidence="6" id="KW-0282">Flagellum</keyword>
<evidence type="ECO:0000313" key="7">
    <source>
        <dbReference type="Proteomes" id="UP000626244"/>
    </source>
</evidence>
<dbReference type="EMBL" id="BMHB01000001">
    <property type="protein sequence ID" value="GGI14232.1"/>
    <property type="molecule type" value="Genomic_DNA"/>
</dbReference>
<evidence type="ECO:0000256" key="1">
    <source>
        <dbReference type="ARBA" id="ARBA00004117"/>
    </source>
</evidence>
<dbReference type="OrthoDB" id="9812413at2"/>
<dbReference type="GO" id="GO:0005198">
    <property type="term" value="F:structural molecule activity"/>
    <property type="evidence" value="ECO:0007669"/>
    <property type="project" value="UniProtKB-UniRule"/>
</dbReference>
<sequence>MTQINQIHSFNIQPLKPTNAVSTSGEIQSKFAGFLKDSINEVNEAGLASSDLTNKLVRGENVDLHNVMIASEKSSIMLQTTMEIRNKVIDAYQEMMRMQM</sequence>
<accession>A0A8J3AGW1</accession>
<comment type="caution">
    <text evidence="6">The sequence shown here is derived from an EMBL/GenBank/DDBJ whole genome shotgun (WGS) entry which is preliminary data.</text>
</comment>
<dbReference type="PANTHER" id="PTHR34653">
    <property type="match status" value="1"/>
</dbReference>
<comment type="similarity">
    <text evidence="2 4">Belongs to the FliE family.</text>
</comment>
<dbReference type="Proteomes" id="UP000626244">
    <property type="component" value="Unassembled WGS sequence"/>
</dbReference>
<dbReference type="GO" id="GO:0009425">
    <property type="term" value="C:bacterial-type flagellum basal body"/>
    <property type="evidence" value="ECO:0007669"/>
    <property type="project" value="UniProtKB-SubCell"/>
</dbReference>
<evidence type="ECO:0000256" key="3">
    <source>
        <dbReference type="ARBA" id="ARBA00023143"/>
    </source>
</evidence>
<evidence type="ECO:0000256" key="5">
    <source>
        <dbReference type="NCBIfam" id="TIGR00205"/>
    </source>
</evidence>
<evidence type="ECO:0000256" key="2">
    <source>
        <dbReference type="ARBA" id="ARBA00009272"/>
    </source>
</evidence>
<dbReference type="HAMAP" id="MF_00724">
    <property type="entry name" value="FliE"/>
    <property type="match status" value="1"/>
</dbReference>
<dbReference type="RefSeq" id="WP_087998548.1">
    <property type="nucleotide sequence ID" value="NZ_BMHB01000001.1"/>
</dbReference>
<comment type="subcellular location">
    <subcellularLocation>
        <location evidence="1 4">Bacterial flagellum basal body</location>
    </subcellularLocation>
</comment>
<gene>
    <name evidence="4 6" type="primary">fliE</name>
    <name evidence="6" type="ORF">GCM10007380_21910</name>
</gene>
<evidence type="ECO:0000313" key="6">
    <source>
        <dbReference type="EMBL" id="GGI14232.1"/>
    </source>
</evidence>
<dbReference type="PRINTS" id="PR01006">
    <property type="entry name" value="FLGHOOKFLIE"/>
</dbReference>
<proteinExistence type="inferred from homology"/>
<keyword evidence="3 4" id="KW-0975">Bacterial flagellum</keyword>
<evidence type="ECO:0000256" key="4">
    <source>
        <dbReference type="HAMAP-Rule" id="MF_00724"/>
    </source>
</evidence>
<keyword evidence="7" id="KW-1185">Reference proteome</keyword>
<dbReference type="GO" id="GO:0071973">
    <property type="term" value="P:bacterial-type flagellum-dependent cell motility"/>
    <property type="evidence" value="ECO:0007669"/>
    <property type="project" value="InterPro"/>
</dbReference>
<dbReference type="PANTHER" id="PTHR34653:SF1">
    <property type="entry name" value="FLAGELLAR HOOK-BASAL BODY COMPLEX PROTEIN FLIE"/>
    <property type="match status" value="1"/>
</dbReference>
<dbReference type="AlphaFoldDB" id="A0A8J3AGW1"/>
<dbReference type="Pfam" id="PF02049">
    <property type="entry name" value="FliE"/>
    <property type="match status" value="1"/>
</dbReference>
<keyword evidence="6" id="KW-0966">Cell projection</keyword>
<dbReference type="InterPro" id="IPR001624">
    <property type="entry name" value="FliE"/>
</dbReference>
<organism evidence="6 7">
    <name type="scientific">Gottfriedia solisilvae</name>
    <dbReference type="NCBI Taxonomy" id="1516104"/>
    <lineage>
        <taxon>Bacteria</taxon>
        <taxon>Bacillati</taxon>
        <taxon>Bacillota</taxon>
        <taxon>Bacilli</taxon>
        <taxon>Bacillales</taxon>
        <taxon>Bacillaceae</taxon>
        <taxon>Gottfriedia</taxon>
    </lineage>
</organism>